<evidence type="ECO:0000256" key="16">
    <source>
        <dbReference type="ARBA" id="ARBA00047594"/>
    </source>
</evidence>
<evidence type="ECO:0000256" key="15">
    <source>
        <dbReference type="ARBA" id="ARBA00032932"/>
    </source>
</evidence>
<protein>
    <recommendedName>
        <fullName evidence="4">Undecaprenyl-diphosphatase</fullName>
        <ecNumber evidence="3">3.6.1.27</ecNumber>
    </recommendedName>
    <alternativeName>
        <fullName evidence="15">Bacitracin resistance protein</fullName>
    </alternativeName>
    <alternativeName>
        <fullName evidence="14">Undecaprenyl pyrophosphate phosphatase</fullName>
    </alternativeName>
</protein>
<dbReference type="PANTHER" id="PTHR30622">
    <property type="entry name" value="UNDECAPRENYL-DIPHOSPHATASE"/>
    <property type="match status" value="1"/>
</dbReference>
<reference evidence="18" key="1">
    <citation type="submission" date="2023-07" db="EMBL/GenBank/DDBJ databases">
        <title>Conexibacter stalactiti sp. nov., isolated from stalactites in a lava cave and emended description of the genus Conexibacter.</title>
        <authorList>
            <person name="Lee S.D."/>
        </authorList>
    </citation>
    <scope>NUCLEOTIDE SEQUENCE [LARGE SCALE GENOMIC DNA]</scope>
    <source>
        <strain evidence="18">KCTC 39840</strain>
    </source>
</reference>
<comment type="subcellular location">
    <subcellularLocation>
        <location evidence="1">Cell membrane</location>
        <topology evidence="1">Multi-pass membrane protein</topology>
    </subcellularLocation>
</comment>
<evidence type="ECO:0000256" key="7">
    <source>
        <dbReference type="ARBA" id="ARBA00022801"/>
    </source>
</evidence>
<name>A0ABU4HZ22_9ACTN</name>
<evidence type="ECO:0000256" key="12">
    <source>
        <dbReference type="ARBA" id="ARBA00023251"/>
    </source>
</evidence>
<evidence type="ECO:0000256" key="14">
    <source>
        <dbReference type="ARBA" id="ARBA00032707"/>
    </source>
</evidence>
<evidence type="ECO:0000256" key="4">
    <source>
        <dbReference type="ARBA" id="ARBA00021581"/>
    </source>
</evidence>
<evidence type="ECO:0000313" key="18">
    <source>
        <dbReference type="Proteomes" id="UP001284601"/>
    </source>
</evidence>
<proteinExistence type="inferred from homology"/>
<keyword evidence="7" id="KW-0378">Hydrolase</keyword>
<keyword evidence="18" id="KW-1185">Reference proteome</keyword>
<evidence type="ECO:0000256" key="11">
    <source>
        <dbReference type="ARBA" id="ARBA00023136"/>
    </source>
</evidence>
<keyword evidence="10" id="KW-1133">Transmembrane helix</keyword>
<dbReference type="EC" id="3.6.1.27" evidence="3"/>
<keyword evidence="13" id="KW-0961">Cell wall biogenesis/degradation</keyword>
<keyword evidence="8" id="KW-0133">Cell shape</keyword>
<evidence type="ECO:0000256" key="13">
    <source>
        <dbReference type="ARBA" id="ARBA00023316"/>
    </source>
</evidence>
<accession>A0ABU4HZ22</accession>
<evidence type="ECO:0000256" key="3">
    <source>
        <dbReference type="ARBA" id="ARBA00012374"/>
    </source>
</evidence>
<evidence type="ECO:0000256" key="5">
    <source>
        <dbReference type="ARBA" id="ARBA00022475"/>
    </source>
</evidence>
<evidence type="ECO:0000256" key="9">
    <source>
        <dbReference type="ARBA" id="ARBA00022984"/>
    </source>
</evidence>
<evidence type="ECO:0000313" key="17">
    <source>
        <dbReference type="EMBL" id="MDW5598468.1"/>
    </source>
</evidence>
<dbReference type="InterPro" id="IPR003824">
    <property type="entry name" value="UppP"/>
</dbReference>
<evidence type="ECO:0000256" key="1">
    <source>
        <dbReference type="ARBA" id="ARBA00004651"/>
    </source>
</evidence>
<gene>
    <name evidence="17" type="ORF">R7226_29175</name>
</gene>
<dbReference type="Proteomes" id="UP001284601">
    <property type="component" value="Unassembled WGS sequence"/>
</dbReference>
<evidence type="ECO:0000256" key="8">
    <source>
        <dbReference type="ARBA" id="ARBA00022960"/>
    </source>
</evidence>
<dbReference type="PANTHER" id="PTHR30622:SF4">
    <property type="entry name" value="UNDECAPRENYL-DIPHOSPHATASE"/>
    <property type="match status" value="1"/>
</dbReference>
<comment type="similarity">
    <text evidence="2">Belongs to the UppP family.</text>
</comment>
<keyword evidence="11" id="KW-0472">Membrane</keyword>
<organism evidence="17 18">
    <name type="scientific">Conexibacter stalactiti</name>
    <dbReference type="NCBI Taxonomy" id="1940611"/>
    <lineage>
        <taxon>Bacteria</taxon>
        <taxon>Bacillati</taxon>
        <taxon>Actinomycetota</taxon>
        <taxon>Thermoleophilia</taxon>
        <taxon>Solirubrobacterales</taxon>
        <taxon>Conexibacteraceae</taxon>
        <taxon>Conexibacter</taxon>
    </lineage>
</organism>
<keyword evidence="5" id="KW-1003">Cell membrane</keyword>
<comment type="caution">
    <text evidence="17">The sequence shown here is derived from an EMBL/GenBank/DDBJ whole genome shotgun (WGS) entry which is preliminary data.</text>
</comment>
<evidence type="ECO:0000256" key="6">
    <source>
        <dbReference type="ARBA" id="ARBA00022692"/>
    </source>
</evidence>
<keyword evidence="9" id="KW-0573">Peptidoglycan synthesis</keyword>
<dbReference type="Pfam" id="PF02673">
    <property type="entry name" value="BacA"/>
    <property type="match status" value="1"/>
</dbReference>
<dbReference type="RefSeq" id="WP_318600997.1">
    <property type="nucleotide sequence ID" value="NZ_JAWSTH010000144.1"/>
</dbReference>
<evidence type="ECO:0000256" key="10">
    <source>
        <dbReference type="ARBA" id="ARBA00022989"/>
    </source>
</evidence>
<evidence type="ECO:0000256" key="2">
    <source>
        <dbReference type="ARBA" id="ARBA00010621"/>
    </source>
</evidence>
<keyword evidence="6" id="KW-0812">Transmembrane</keyword>
<comment type="catalytic activity">
    <reaction evidence="16">
        <text>di-trans,octa-cis-undecaprenyl diphosphate + H2O = di-trans,octa-cis-undecaprenyl phosphate + phosphate + H(+)</text>
        <dbReference type="Rhea" id="RHEA:28094"/>
        <dbReference type="ChEBI" id="CHEBI:15377"/>
        <dbReference type="ChEBI" id="CHEBI:15378"/>
        <dbReference type="ChEBI" id="CHEBI:43474"/>
        <dbReference type="ChEBI" id="CHEBI:58405"/>
        <dbReference type="ChEBI" id="CHEBI:60392"/>
        <dbReference type="EC" id="3.6.1.27"/>
    </reaction>
</comment>
<keyword evidence="12" id="KW-0046">Antibiotic resistance</keyword>
<sequence>MSPAPEPALPLGHAVALGLLHGPAELLPISSSGHITLVPWLLRWPYAELDAELRKAFEVALHAGTAAALLIGLRDEVGEAARGLDRRRLELIVLSFAPAGVLAFTLERPIERHLGTPATIAAGLVLGSLAMAAADMRPQERTRESADWRDALALGAGQAAALVPGISRNGATLAAARLRRFTREDANALSRHVALPIIVAATALKGTRLIKRGLPPRTRAAFAAGTVASFASTLGSTWLIRQVERDRSLAPYAAYRIGLAAVVARRLRQSGP</sequence>
<dbReference type="EMBL" id="JAWSTH010000144">
    <property type="protein sequence ID" value="MDW5598468.1"/>
    <property type="molecule type" value="Genomic_DNA"/>
</dbReference>